<dbReference type="AlphaFoldDB" id="A0AAW9TVZ1"/>
<proteinExistence type="predicted"/>
<dbReference type="Gene3D" id="3.30.2310.20">
    <property type="entry name" value="RelE-like"/>
    <property type="match status" value="1"/>
</dbReference>
<evidence type="ECO:0000313" key="3">
    <source>
        <dbReference type="Proteomes" id="UP000429484"/>
    </source>
</evidence>
<dbReference type="Pfam" id="PF05016">
    <property type="entry name" value="ParE_toxin"/>
    <property type="match status" value="1"/>
</dbReference>
<dbReference type="InterPro" id="IPR035093">
    <property type="entry name" value="RelE/ParE_toxin_dom_sf"/>
</dbReference>
<dbReference type="InterPro" id="IPR007712">
    <property type="entry name" value="RelE/ParE_toxin"/>
</dbReference>
<organism evidence="2 3">
    <name type="scientific">Rhizobium meliloti</name>
    <name type="common">Ensifer meliloti</name>
    <name type="synonym">Sinorhizobium meliloti</name>
    <dbReference type="NCBI Taxonomy" id="382"/>
    <lineage>
        <taxon>Bacteria</taxon>
        <taxon>Pseudomonadati</taxon>
        <taxon>Pseudomonadota</taxon>
        <taxon>Alphaproteobacteria</taxon>
        <taxon>Hyphomicrobiales</taxon>
        <taxon>Rhizobiaceae</taxon>
        <taxon>Sinorhizobium/Ensifer group</taxon>
        <taxon>Sinorhizobium</taxon>
    </lineage>
</organism>
<dbReference type="Proteomes" id="UP000429484">
    <property type="component" value="Unassembled WGS sequence"/>
</dbReference>
<dbReference type="SMR" id="A0AAW9TVZ1"/>
<protein>
    <submittedName>
        <fullName evidence="2">Type II toxin-antitoxin system RelE/ParE family toxin</fullName>
    </submittedName>
</protein>
<comment type="caution">
    <text evidence="2">The sequence shown here is derived from an EMBL/GenBank/DDBJ whole genome shotgun (WGS) entry which is preliminary data.</text>
</comment>
<gene>
    <name evidence="2" type="ORF">GHK53_22560</name>
</gene>
<keyword evidence="1" id="KW-1277">Toxin-antitoxin system</keyword>
<name>A0AAW9TVZ1_RHIML</name>
<accession>A0AAW9TVZ1</accession>
<evidence type="ECO:0000256" key="1">
    <source>
        <dbReference type="ARBA" id="ARBA00022649"/>
    </source>
</evidence>
<sequence length="130" mass="14568">MTRYASILPASVSDLTRRDAHRSFHPGGSRPARHAGSRYFRAASPAVAARYVDSIVDYCGKLQTFPHRGTRRDDLRPGLRTLGFRRRVTILFEVADGTVNIIGVYYGGQDYEAPLRDGDLTEIEHDDDES</sequence>
<dbReference type="EMBL" id="WISR01000184">
    <property type="protein sequence ID" value="MQW35472.1"/>
    <property type="molecule type" value="Genomic_DNA"/>
</dbReference>
<evidence type="ECO:0000313" key="2">
    <source>
        <dbReference type="EMBL" id="MQW35472.1"/>
    </source>
</evidence>
<reference evidence="2 3" key="1">
    <citation type="journal article" date="2013" name="Genome Biol.">
        <title>Comparative genomics of the core and accessory genomes of 48 Sinorhizobium strains comprising five genospecies.</title>
        <authorList>
            <person name="Sugawara M."/>
            <person name="Epstein B."/>
            <person name="Badgley B.D."/>
            <person name="Unno T."/>
            <person name="Xu L."/>
            <person name="Reese J."/>
            <person name="Gyaneshwar P."/>
            <person name="Denny R."/>
            <person name="Mudge J."/>
            <person name="Bharti A.K."/>
            <person name="Farmer A.D."/>
            <person name="May G.D."/>
            <person name="Woodward J.E."/>
            <person name="Medigue C."/>
            <person name="Vallenet D."/>
            <person name="Lajus A."/>
            <person name="Rouy Z."/>
            <person name="Martinez-Vaz B."/>
            <person name="Tiffin P."/>
            <person name="Young N.D."/>
            <person name="Sadowsky M.J."/>
        </authorList>
    </citation>
    <scope>NUCLEOTIDE SEQUENCE [LARGE SCALE GENOMIC DNA]</scope>
    <source>
        <strain evidence="2 3">N6B1</strain>
    </source>
</reference>